<evidence type="ECO:0000313" key="2">
    <source>
        <dbReference type="EMBL" id="QDZ21018.1"/>
    </source>
</evidence>
<dbReference type="Proteomes" id="UP000316726">
    <property type="component" value="Chromosome 4"/>
</dbReference>
<keyword evidence="1" id="KW-1133">Transmembrane helix</keyword>
<keyword evidence="3" id="KW-1185">Reference proteome</keyword>
<reference evidence="2 3" key="1">
    <citation type="submission" date="2018-07" db="EMBL/GenBank/DDBJ databases">
        <title>The complete nuclear genome of the prasinophyte Chloropicon primus (CCMP1205).</title>
        <authorList>
            <person name="Pombert J.-F."/>
            <person name="Otis C."/>
            <person name="Turmel M."/>
            <person name="Lemieux C."/>
        </authorList>
    </citation>
    <scope>NUCLEOTIDE SEQUENCE [LARGE SCALE GENOMIC DNA]</scope>
    <source>
        <strain evidence="2 3">CCMP1205</strain>
    </source>
</reference>
<evidence type="ECO:0000256" key="1">
    <source>
        <dbReference type="SAM" id="Phobius"/>
    </source>
</evidence>
<evidence type="ECO:0000313" key="3">
    <source>
        <dbReference type="Proteomes" id="UP000316726"/>
    </source>
</evidence>
<sequence>MMILAAAAIQSVACASPLGEEKTCDSKCQNRAKTGEVVIVSIVLVIALISGLACLSSLGTPSKFHQPSRGRGAAS</sequence>
<keyword evidence="1" id="KW-0472">Membrane</keyword>
<name>A0A5B8MK61_9CHLO</name>
<protein>
    <submittedName>
        <fullName evidence="2">Uncharacterized protein</fullName>
    </submittedName>
</protein>
<proteinExistence type="predicted"/>
<organism evidence="2 3">
    <name type="scientific">Chloropicon primus</name>
    <dbReference type="NCBI Taxonomy" id="1764295"/>
    <lineage>
        <taxon>Eukaryota</taxon>
        <taxon>Viridiplantae</taxon>
        <taxon>Chlorophyta</taxon>
        <taxon>Chloropicophyceae</taxon>
        <taxon>Chloropicales</taxon>
        <taxon>Chloropicaceae</taxon>
        <taxon>Chloropicon</taxon>
    </lineage>
</organism>
<dbReference type="AlphaFoldDB" id="A0A5B8MK61"/>
<gene>
    <name evidence="2" type="ORF">A3770_04p35360</name>
</gene>
<accession>A0A5B8MK61</accession>
<dbReference type="EMBL" id="CP031037">
    <property type="protein sequence ID" value="QDZ21018.1"/>
    <property type="molecule type" value="Genomic_DNA"/>
</dbReference>
<keyword evidence="1" id="KW-0812">Transmembrane</keyword>
<feature type="transmembrane region" description="Helical" evidence="1">
    <location>
        <begin position="39"/>
        <end position="59"/>
    </location>
</feature>